<dbReference type="Proteomes" id="UP001500383">
    <property type="component" value="Unassembled WGS sequence"/>
</dbReference>
<keyword evidence="10" id="KW-1185">Reference proteome</keyword>
<keyword evidence="6 7" id="KW-0472">Membrane</keyword>
<dbReference type="PANTHER" id="PTHR42718:SF46">
    <property type="entry name" value="BLR6921 PROTEIN"/>
    <property type="match status" value="1"/>
</dbReference>
<evidence type="ECO:0000313" key="10">
    <source>
        <dbReference type="Proteomes" id="UP001500383"/>
    </source>
</evidence>
<feature type="transmembrane region" description="Helical" evidence="7">
    <location>
        <begin position="88"/>
        <end position="110"/>
    </location>
</feature>
<evidence type="ECO:0000256" key="4">
    <source>
        <dbReference type="ARBA" id="ARBA00022692"/>
    </source>
</evidence>
<gene>
    <name evidence="9" type="ORF">GCM10009831_20850</name>
</gene>
<evidence type="ECO:0000259" key="8">
    <source>
        <dbReference type="PROSITE" id="PS50850"/>
    </source>
</evidence>
<sequence>MGMGLYAQLLVIPQILQLPVATGHGLGQSMVAMGLWIAPGGLAMMAVSPISGRLITTRGPKPTLILGSLVIASGYASAMFLMGSTWGVMIAAVITSSGVGLAYGAMPALIMSSVPHSEMGSANSVNTLMRSIGTTTAAAVLGVILTQISVDFGGLFVPTETGFRVGLLLGCGVALAAAAVAAMIPPPWEAED</sequence>
<evidence type="ECO:0000256" key="7">
    <source>
        <dbReference type="SAM" id="Phobius"/>
    </source>
</evidence>
<evidence type="ECO:0000313" key="9">
    <source>
        <dbReference type="EMBL" id="GAA1711096.1"/>
    </source>
</evidence>
<evidence type="ECO:0000256" key="2">
    <source>
        <dbReference type="ARBA" id="ARBA00022448"/>
    </source>
</evidence>
<feature type="domain" description="Major facilitator superfamily (MFS) profile" evidence="8">
    <location>
        <begin position="1"/>
        <end position="192"/>
    </location>
</feature>
<dbReference type="InterPro" id="IPR011701">
    <property type="entry name" value="MFS"/>
</dbReference>
<comment type="subcellular location">
    <subcellularLocation>
        <location evidence="1">Cell membrane</location>
        <topology evidence="1">Multi-pass membrane protein</topology>
    </subcellularLocation>
</comment>
<evidence type="ECO:0000256" key="3">
    <source>
        <dbReference type="ARBA" id="ARBA00022475"/>
    </source>
</evidence>
<dbReference type="EMBL" id="BAAAQG010000009">
    <property type="protein sequence ID" value="GAA1711096.1"/>
    <property type="molecule type" value="Genomic_DNA"/>
</dbReference>
<evidence type="ECO:0000256" key="5">
    <source>
        <dbReference type="ARBA" id="ARBA00022989"/>
    </source>
</evidence>
<reference evidence="10" key="1">
    <citation type="journal article" date="2019" name="Int. J. Syst. Evol. Microbiol.">
        <title>The Global Catalogue of Microorganisms (GCM) 10K type strain sequencing project: providing services to taxonomists for standard genome sequencing and annotation.</title>
        <authorList>
            <consortium name="The Broad Institute Genomics Platform"/>
            <consortium name="The Broad Institute Genome Sequencing Center for Infectious Disease"/>
            <person name="Wu L."/>
            <person name="Ma J."/>
        </authorList>
    </citation>
    <scope>NUCLEOTIDE SEQUENCE [LARGE SCALE GENOMIC DNA]</scope>
    <source>
        <strain evidence="10">JCM 16002</strain>
    </source>
</reference>
<keyword evidence="2" id="KW-0813">Transport</keyword>
<dbReference type="PROSITE" id="PS50850">
    <property type="entry name" value="MFS"/>
    <property type="match status" value="1"/>
</dbReference>
<dbReference type="Pfam" id="PF07690">
    <property type="entry name" value="MFS_1"/>
    <property type="match status" value="1"/>
</dbReference>
<keyword evidence="5 7" id="KW-1133">Transmembrane helix</keyword>
<keyword evidence="4 7" id="KW-0812">Transmembrane</keyword>
<protein>
    <recommendedName>
        <fullName evidence="8">Major facilitator superfamily (MFS) profile domain-containing protein</fullName>
    </recommendedName>
</protein>
<organism evidence="9 10">
    <name type="scientific">Dietzia cercidiphylli</name>
    <dbReference type="NCBI Taxonomy" id="498199"/>
    <lineage>
        <taxon>Bacteria</taxon>
        <taxon>Bacillati</taxon>
        <taxon>Actinomycetota</taxon>
        <taxon>Actinomycetes</taxon>
        <taxon>Mycobacteriales</taxon>
        <taxon>Dietziaceae</taxon>
        <taxon>Dietzia</taxon>
    </lineage>
</organism>
<dbReference type="PANTHER" id="PTHR42718">
    <property type="entry name" value="MAJOR FACILITATOR SUPERFAMILY MULTIDRUG TRANSPORTER MFSC"/>
    <property type="match status" value="1"/>
</dbReference>
<comment type="caution">
    <text evidence="9">The sequence shown here is derived from an EMBL/GenBank/DDBJ whole genome shotgun (WGS) entry which is preliminary data.</text>
</comment>
<dbReference type="InterPro" id="IPR036259">
    <property type="entry name" value="MFS_trans_sf"/>
</dbReference>
<feature type="transmembrane region" description="Helical" evidence="7">
    <location>
        <begin position="131"/>
        <end position="150"/>
    </location>
</feature>
<dbReference type="Gene3D" id="1.20.1250.20">
    <property type="entry name" value="MFS general substrate transporter like domains"/>
    <property type="match status" value="1"/>
</dbReference>
<dbReference type="SUPFAM" id="SSF103473">
    <property type="entry name" value="MFS general substrate transporter"/>
    <property type="match status" value="1"/>
</dbReference>
<accession>A0ABP4USF8</accession>
<feature type="transmembrane region" description="Helical" evidence="7">
    <location>
        <begin position="162"/>
        <end position="184"/>
    </location>
</feature>
<keyword evidence="3" id="KW-1003">Cell membrane</keyword>
<proteinExistence type="predicted"/>
<feature type="transmembrane region" description="Helical" evidence="7">
    <location>
        <begin position="64"/>
        <end position="82"/>
    </location>
</feature>
<evidence type="ECO:0000256" key="6">
    <source>
        <dbReference type="ARBA" id="ARBA00023136"/>
    </source>
</evidence>
<feature type="transmembrane region" description="Helical" evidence="7">
    <location>
        <begin position="33"/>
        <end position="52"/>
    </location>
</feature>
<name>A0ABP4USF8_9ACTN</name>
<dbReference type="InterPro" id="IPR020846">
    <property type="entry name" value="MFS_dom"/>
</dbReference>
<evidence type="ECO:0000256" key="1">
    <source>
        <dbReference type="ARBA" id="ARBA00004651"/>
    </source>
</evidence>